<feature type="compositionally biased region" description="Polar residues" evidence="1">
    <location>
        <begin position="144"/>
        <end position="161"/>
    </location>
</feature>
<organism evidence="2 3">
    <name type="scientific">Apatococcus lobatus</name>
    <dbReference type="NCBI Taxonomy" id="904363"/>
    <lineage>
        <taxon>Eukaryota</taxon>
        <taxon>Viridiplantae</taxon>
        <taxon>Chlorophyta</taxon>
        <taxon>core chlorophytes</taxon>
        <taxon>Trebouxiophyceae</taxon>
        <taxon>Chlorellales</taxon>
        <taxon>Chlorellaceae</taxon>
        <taxon>Apatococcus</taxon>
    </lineage>
</organism>
<sequence>MLFLGAQAASREQQMAELNGNLPMLSSLAQSGSTRAGSDLARAFYSSHAKAIGTDADPGIIGSVITSSHDNGLPVITSSRDVLPTVFTEPNKAGYSIASALASDLPGLQERARISELAQESRIGKAGMQGPNEPAQHGRATSFDGGSSRQGNFPQRYSDQGKSAAAAVSNGNTIPPHQAGTADDVEDGPDKAMAAVHWTVPSGPAKMPRWPVMPKLASSDHFGAPRRMFETGASKEEGLRAQLQAASVAGLAGAATRRLLQPTAS</sequence>
<gene>
    <name evidence="2" type="ORF">WJX74_005911</name>
</gene>
<name>A0AAW1R3X7_9CHLO</name>
<feature type="region of interest" description="Disordered" evidence="1">
    <location>
        <begin position="122"/>
        <end position="188"/>
    </location>
</feature>
<dbReference type="Proteomes" id="UP001438707">
    <property type="component" value="Unassembled WGS sequence"/>
</dbReference>
<evidence type="ECO:0000256" key="1">
    <source>
        <dbReference type="SAM" id="MobiDB-lite"/>
    </source>
</evidence>
<protein>
    <submittedName>
        <fullName evidence="2">Uncharacterized protein</fullName>
    </submittedName>
</protein>
<accession>A0AAW1R3X7</accession>
<keyword evidence="3" id="KW-1185">Reference proteome</keyword>
<evidence type="ECO:0000313" key="3">
    <source>
        <dbReference type="Proteomes" id="UP001438707"/>
    </source>
</evidence>
<comment type="caution">
    <text evidence="2">The sequence shown here is derived from an EMBL/GenBank/DDBJ whole genome shotgun (WGS) entry which is preliminary data.</text>
</comment>
<reference evidence="2 3" key="1">
    <citation type="journal article" date="2024" name="Nat. Commun.">
        <title>Phylogenomics reveals the evolutionary origins of lichenization in chlorophyte algae.</title>
        <authorList>
            <person name="Puginier C."/>
            <person name="Libourel C."/>
            <person name="Otte J."/>
            <person name="Skaloud P."/>
            <person name="Haon M."/>
            <person name="Grisel S."/>
            <person name="Petersen M."/>
            <person name="Berrin J.G."/>
            <person name="Delaux P.M."/>
            <person name="Dal Grande F."/>
            <person name="Keller J."/>
        </authorList>
    </citation>
    <scope>NUCLEOTIDE SEQUENCE [LARGE SCALE GENOMIC DNA]</scope>
    <source>
        <strain evidence="2 3">SAG 2145</strain>
    </source>
</reference>
<evidence type="ECO:0000313" key="2">
    <source>
        <dbReference type="EMBL" id="KAK9828260.1"/>
    </source>
</evidence>
<dbReference type="AlphaFoldDB" id="A0AAW1R3X7"/>
<dbReference type="EMBL" id="JALJOS010000016">
    <property type="protein sequence ID" value="KAK9828260.1"/>
    <property type="molecule type" value="Genomic_DNA"/>
</dbReference>
<proteinExistence type="predicted"/>